<proteinExistence type="predicted"/>
<keyword evidence="1" id="KW-0812">Transmembrane</keyword>
<organism evidence="4 5">
    <name type="scientific">Candidatus Wolfebacteria bacterium GW2011_GWA2_47_9b</name>
    <dbReference type="NCBI Taxonomy" id="1619005"/>
    <lineage>
        <taxon>Bacteria</taxon>
        <taxon>Candidatus Wolfeibacteriota</taxon>
    </lineage>
</organism>
<dbReference type="SUPFAM" id="SSF49503">
    <property type="entry name" value="Cupredoxins"/>
    <property type="match status" value="1"/>
</dbReference>
<feature type="transmembrane region" description="Helical" evidence="1">
    <location>
        <begin position="27"/>
        <end position="47"/>
    </location>
</feature>
<evidence type="ECO:0000259" key="3">
    <source>
        <dbReference type="Pfam" id="PF13473"/>
    </source>
</evidence>
<name>A0A0G1U631_9BACT</name>
<dbReference type="EMBL" id="LCPB01000013">
    <property type="protein sequence ID" value="KKU89529.1"/>
    <property type="molecule type" value="Genomic_DNA"/>
</dbReference>
<protein>
    <recommendedName>
        <fullName evidence="6">Heavy metal transport/detoxification protein</fullName>
    </recommendedName>
</protein>
<gene>
    <name evidence="4" type="ORF">UY19_C0013G0012</name>
</gene>
<dbReference type="Pfam" id="PF13473">
    <property type="entry name" value="Cupredoxin_1"/>
    <property type="match status" value="1"/>
</dbReference>
<evidence type="ECO:0000313" key="5">
    <source>
        <dbReference type="Proteomes" id="UP000033882"/>
    </source>
</evidence>
<dbReference type="PANTHER" id="PTHR42208:SF1">
    <property type="entry name" value="HEAVY METAL TRANSPORTER"/>
    <property type="match status" value="1"/>
</dbReference>
<feature type="transmembrane region" description="Helical" evidence="1">
    <location>
        <begin position="193"/>
        <end position="216"/>
    </location>
</feature>
<feature type="transmembrane region" description="Helical" evidence="1">
    <location>
        <begin position="261"/>
        <end position="281"/>
    </location>
</feature>
<dbReference type="InterPro" id="IPR028096">
    <property type="entry name" value="EfeO_Cupredoxin"/>
</dbReference>
<dbReference type="PANTHER" id="PTHR42208">
    <property type="entry name" value="HEAVY METAL TRANSPORTER-RELATED"/>
    <property type="match status" value="1"/>
</dbReference>
<reference evidence="4 5" key="1">
    <citation type="journal article" date="2015" name="Nature">
        <title>rRNA introns, odd ribosomes, and small enigmatic genomes across a large radiation of phyla.</title>
        <authorList>
            <person name="Brown C.T."/>
            <person name="Hug L.A."/>
            <person name="Thomas B.C."/>
            <person name="Sharon I."/>
            <person name="Castelle C.J."/>
            <person name="Singh A."/>
            <person name="Wilkins M.J."/>
            <person name="Williams K.H."/>
            <person name="Banfield J.F."/>
        </authorList>
    </citation>
    <scope>NUCLEOTIDE SEQUENCE [LARGE SCALE GENOMIC DNA]</scope>
</reference>
<dbReference type="InterPro" id="IPR008972">
    <property type="entry name" value="Cupredoxin"/>
</dbReference>
<dbReference type="Gene3D" id="2.60.40.420">
    <property type="entry name" value="Cupredoxins - blue copper proteins"/>
    <property type="match status" value="1"/>
</dbReference>
<dbReference type="InterPro" id="IPR039447">
    <property type="entry name" value="UreH-like_TM_dom"/>
</dbReference>
<accession>A0A0G1U631</accession>
<feature type="transmembrane region" description="Helical" evidence="1">
    <location>
        <begin position="143"/>
        <end position="172"/>
    </location>
</feature>
<feature type="transmembrane region" description="Helical" evidence="1">
    <location>
        <begin position="113"/>
        <end position="137"/>
    </location>
</feature>
<evidence type="ECO:0008006" key="6">
    <source>
        <dbReference type="Google" id="ProtNLM"/>
    </source>
</evidence>
<dbReference type="Pfam" id="PF13386">
    <property type="entry name" value="DsbD_2"/>
    <property type="match status" value="1"/>
</dbReference>
<sequence length="391" mass="41572">MQKIITKHAQQDKCCVSAHSKYKGSSLYEWISAIGIVTIMIIFYNMIRSTGAFDTLGPGSAEITFGVAVLIGIVASLSSCMATIGGVVVAFAQRYAGKNNRSLIRATQPHITFHVGRITSFFVLGSTLGAIGGTIHISVATIAVFNIVIAVIMAWLGLNILGLVPSIARLGIRTPEGMSKLWHKLSTSDHPTTPFVLGGLSFFLPCGFTQSMQLFALASGSAWIGGASLALFAIGTMPALLALGVASSWSSANNMSIFKKVSGVIVLLFAIATFSAGHALWGTVTPARTGELTGNVAEEQVPAGDEQEVRTRITAKGFEPESLELKKGIPVKWIISAEQVSGCTNRIIIPSLNITKDIEPGDNVLYFTPKEDGKIPFSCWMGMVRGSFVVE</sequence>
<feature type="domain" description="EfeO-type cupredoxin-like" evidence="3">
    <location>
        <begin position="299"/>
        <end position="390"/>
    </location>
</feature>
<dbReference type="AlphaFoldDB" id="A0A0G1U631"/>
<feature type="domain" description="Urease accessory protein UreH-like transmembrane" evidence="2">
    <location>
        <begin position="68"/>
        <end position="271"/>
    </location>
</feature>
<evidence type="ECO:0000313" key="4">
    <source>
        <dbReference type="EMBL" id="KKU89529.1"/>
    </source>
</evidence>
<keyword evidence="1" id="KW-0472">Membrane</keyword>
<dbReference type="Proteomes" id="UP000033882">
    <property type="component" value="Unassembled WGS sequence"/>
</dbReference>
<evidence type="ECO:0000256" key="1">
    <source>
        <dbReference type="SAM" id="Phobius"/>
    </source>
</evidence>
<feature type="transmembrane region" description="Helical" evidence="1">
    <location>
        <begin position="222"/>
        <end position="249"/>
    </location>
</feature>
<keyword evidence="1" id="KW-1133">Transmembrane helix</keyword>
<evidence type="ECO:0000259" key="2">
    <source>
        <dbReference type="Pfam" id="PF13386"/>
    </source>
</evidence>
<feature type="transmembrane region" description="Helical" evidence="1">
    <location>
        <begin position="67"/>
        <end position="92"/>
    </location>
</feature>
<comment type="caution">
    <text evidence="4">The sequence shown here is derived from an EMBL/GenBank/DDBJ whole genome shotgun (WGS) entry which is preliminary data.</text>
</comment>